<sequence length="68" mass="7210">MTLSREQWLLLALMAAGWLYYSNQSTAPLPAPVTGGNGGSTVSTDNTTAPNYGLPGWQDLGSKFFTGE</sequence>
<dbReference type="AlphaFoldDB" id="A0A495BJ52"/>
<dbReference type="RefSeq" id="WP_147424432.1">
    <property type="nucleotide sequence ID" value="NZ_RBID01000011.1"/>
</dbReference>
<gene>
    <name evidence="2" type="ORF">C8E02_0915</name>
</gene>
<proteinExistence type="predicted"/>
<protein>
    <submittedName>
        <fullName evidence="2">Uncharacterized protein</fullName>
    </submittedName>
</protein>
<dbReference type="Proteomes" id="UP000279384">
    <property type="component" value="Unassembled WGS sequence"/>
</dbReference>
<reference evidence="2 3" key="1">
    <citation type="submission" date="2018-10" db="EMBL/GenBank/DDBJ databases">
        <title>Genomic Encyclopedia of Type Strains, Phase IV (KMG-IV): sequencing the most valuable type-strain genomes for metagenomic binning, comparative biology and taxonomic classification.</title>
        <authorList>
            <person name="Goeker M."/>
        </authorList>
    </citation>
    <scope>NUCLEOTIDE SEQUENCE [LARGE SCALE GENOMIC DNA]</scope>
    <source>
        <strain evidence="2 3">DSM 3303</strain>
    </source>
</reference>
<name>A0A495BJ52_VOGIN</name>
<dbReference type="EMBL" id="RBID01000011">
    <property type="protein sequence ID" value="RKQ61148.1"/>
    <property type="molecule type" value="Genomic_DNA"/>
</dbReference>
<feature type="region of interest" description="Disordered" evidence="1">
    <location>
        <begin position="32"/>
        <end position="54"/>
    </location>
</feature>
<evidence type="ECO:0000256" key="1">
    <source>
        <dbReference type="SAM" id="MobiDB-lite"/>
    </source>
</evidence>
<accession>A0A495BJ52</accession>
<evidence type="ECO:0000313" key="3">
    <source>
        <dbReference type="Proteomes" id="UP000279384"/>
    </source>
</evidence>
<comment type="caution">
    <text evidence="2">The sequence shown here is derived from an EMBL/GenBank/DDBJ whole genome shotgun (WGS) entry which is preliminary data.</text>
</comment>
<organism evidence="2 3">
    <name type="scientific">Vogesella indigofera</name>
    <name type="common">Pseudomonas indigofera</name>
    <dbReference type="NCBI Taxonomy" id="45465"/>
    <lineage>
        <taxon>Bacteria</taxon>
        <taxon>Pseudomonadati</taxon>
        <taxon>Pseudomonadota</taxon>
        <taxon>Betaproteobacteria</taxon>
        <taxon>Neisseriales</taxon>
        <taxon>Chromobacteriaceae</taxon>
        <taxon>Vogesella</taxon>
    </lineage>
</organism>
<evidence type="ECO:0000313" key="2">
    <source>
        <dbReference type="EMBL" id="RKQ61148.1"/>
    </source>
</evidence>